<feature type="signal peptide" evidence="1">
    <location>
        <begin position="1"/>
        <end position="20"/>
    </location>
</feature>
<dbReference type="EMBL" id="HE613254">
    <property type="protein sequence ID" value="CCE66623.1"/>
    <property type="molecule type" value="Genomic_DNA"/>
</dbReference>
<name>G8C2S5_9MOLU</name>
<reference evidence="2" key="2">
    <citation type="submission" date="2011-11" db="EMBL/GenBank/DDBJ databases">
        <authorList>
            <person name="Barker E."/>
        </authorList>
    </citation>
    <scope>NUCLEOTIDE SEQUENCE</scope>
    <source>
        <strain evidence="2">Birmingham 1</strain>
    </source>
</reference>
<reference evidence="2" key="1">
    <citation type="submission" date="2011-11" db="EMBL/GenBank/DDBJ databases">
        <title>Complete genome sequence of Candidatus Mycoplasma haemominutum.</title>
        <authorList>
            <person name="Barker E.N."/>
            <person name="Darby A.C."/>
            <person name="Helps C.R."/>
            <person name="Peters I.R."/>
            <person name="Hughes M.A."/>
            <person name="Radford A.D."/>
            <person name="Novacco M."/>
            <person name="Boretti F."/>
            <person name="Hofmann-Lehmann R."/>
            <person name="Tasker S."/>
        </authorList>
    </citation>
    <scope>NUCLEOTIDE SEQUENCE</scope>
    <source>
        <strain evidence="2">Birmingham 1</strain>
    </source>
</reference>
<dbReference type="KEGG" id="mhb:MHM_01050"/>
<organism evidence="2">
    <name type="scientific">Candidatus Mycoplasma haematominutum 'Birmingham 1'</name>
    <dbReference type="NCBI Taxonomy" id="1116213"/>
    <lineage>
        <taxon>Bacteria</taxon>
        <taxon>Bacillati</taxon>
        <taxon>Mycoplasmatota</taxon>
        <taxon>Mollicutes</taxon>
        <taxon>Mycoplasmataceae</taxon>
        <taxon>Mycoplasma</taxon>
    </lineage>
</organism>
<sequence>MTITPKVRLGLVLSAGGVSAAGATTMFYARENTSSEQKPELQLTPTSLDNELVTAVTMSDEILEGRPTAQETTQQLHKAFETLWTQIEKEYKTAQQDTERKEIGLNWKSELKNILTEKTTDLFTDYKINENKWKNCSTIGGQDAYCGYLDIEGGSTKYRLKIDKYGKGQPQDWDVTVIRANGSKIEWYLENERGWKNASKQDLEMYQGEQRARDNWWSTFSGKSITIWKSRR</sequence>
<gene>
    <name evidence="2" type="ORF">MHM_01050</name>
</gene>
<evidence type="ECO:0000256" key="1">
    <source>
        <dbReference type="SAM" id="SignalP"/>
    </source>
</evidence>
<proteinExistence type="predicted"/>
<evidence type="ECO:0000313" key="2">
    <source>
        <dbReference type="EMBL" id="CCE66623.1"/>
    </source>
</evidence>
<dbReference type="AlphaFoldDB" id="G8C2S5"/>
<keyword evidence="1" id="KW-0732">Signal</keyword>
<dbReference type="PATRIC" id="fig|1116213.3.peg.114"/>
<protein>
    <submittedName>
        <fullName evidence="2">Uncharacterized protein</fullName>
    </submittedName>
</protein>
<feature type="chain" id="PRO_5003508814" evidence="1">
    <location>
        <begin position="21"/>
        <end position="232"/>
    </location>
</feature>
<dbReference type="RefSeq" id="WP_015511488.1">
    <property type="nucleotide sequence ID" value="NC_021007.1"/>
</dbReference>
<accession>G8C2S5</accession>
<dbReference type="HOGENOM" id="CLU_1188207_0_0_14"/>